<dbReference type="EMBL" id="LN999010">
    <property type="protein sequence ID" value="CUX77309.1"/>
    <property type="molecule type" value="Genomic_DNA"/>
</dbReference>
<dbReference type="AlphaFoldDB" id="A0A160VRS1"/>
<evidence type="ECO:0000256" key="1">
    <source>
        <dbReference type="SAM" id="Phobius"/>
    </source>
</evidence>
<keyword evidence="1" id="KW-0812">Transmembrane</keyword>
<dbReference type="Proteomes" id="UP000093069">
    <property type="component" value="Chromosome I"/>
</dbReference>
<reference evidence="3" key="2">
    <citation type="submission" date="2016-01" db="EMBL/GenBank/DDBJ databases">
        <authorList>
            <person name="Oliw E.H."/>
        </authorList>
    </citation>
    <scope>NUCLEOTIDE SEQUENCE</scope>
    <source>
        <strain evidence="3">1</strain>
    </source>
</reference>
<evidence type="ECO:0000313" key="5">
    <source>
        <dbReference type="Proteomes" id="UP000250189"/>
    </source>
</evidence>
<sequence length="478" mass="54276">MKRTLLFTFLLLITPYVTAQNAWWPINTSIENINGTLIVKSLKSEPFTLLVSPRYPLNTSWKFNALVKGINFNETYVEIGYFSSNGTFLYATKFTKIGEETFGWINLTVIATPQKDANFTALMFVFNGSGTLFIRNFTATPVNASSLSVNSTFIARYLSLTDILLELKPKKYLIVNESDLVALIILNGEEYHPGDEIRADFYIMNKVGIVDEVDIKLEVYYHGIKVYSYSHPSWREYSAGKIVHIFQSSRLPRITPPGKYTLKFYITPKGREPKVATTTIVVKPTLSWFAMVFVAISFMLLLGIVLVKAPKFIEPAVLGLKKAYKEFSVGQKFVFYAIVGLILSAIVLALGAENYANDIAIGVYYLLLIGVINLWIEYFEPKWDNPNIRTIASFYLLALLLYLSRVQLTIYPSMISLGIGISLSVLYLRSRPKRKLRVIYVSRKDGELFMIAEDEEWKYMAISSGDSFMLVGKRREGK</sequence>
<gene>
    <name evidence="2" type="ORF">A3L04_02685</name>
    <name evidence="3" type="ORF">CHITON_0530</name>
</gene>
<dbReference type="KEGG" id="tch:CHITON_0530"/>
<dbReference type="STRING" id="54262.CHITON_0530"/>
<dbReference type="EMBL" id="CP015193">
    <property type="protein sequence ID" value="ASJ16062.1"/>
    <property type="molecule type" value="Genomic_DNA"/>
</dbReference>
<feature type="transmembrane region" description="Helical" evidence="1">
    <location>
        <begin position="333"/>
        <end position="352"/>
    </location>
</feature>
<keyword evidence="1" id="KW-0472">Membrane</keyword>
<feature type="transmembrane region" description="Helical" evidence="1">
    <location>
        <begin position="410"/>
        <end position="428"/>
    </location>
</feature>
<reference evidence="4" key="1">
    <citation type="submission" date="2016-01" db="EMBL/GenBank/DDBJ databases">
        <authorList>
            <person name="Vorgias C.E."/>
        </authorList>
    </citation>
    <scope>NUCLEOTIDE SEQUENCE [LARGE SCALE GENOMIC DNA]</scope>
</reference>
<keyword evidence="1" id="KW-1133">Transmembrane helix</keyword>
<keyword evidence="5" id="KW-1185">Reference proteome</keyword>
<accession>A0A160VRS1</accession>
<protein>
    <submittedName>
        <fullName evidence="3">Function Code: 16.4 Hypothetical</fullName>
    </submittedName>
</protein>
<proteinExistence type="predicted"/>
<evidence type="ECO:0000313" key="2">
    <source>
        <dbReference type="EMBL" id="ASJ16062.1"/>
    </source>
</evidence>
<evidence type="ECO:0000313" key="4">
    <source>
        <dbReference type="Proteomes" id="UP000093069"/>
    </source>
</evidence>
<feature type="transmembrane region" description="Helical" evidence="1">
    <location>
        <begin position="358"/>
        <end position="376"/>
    </location>
</feature>
<name>A0A160VRS1_9EURY</name>
<reference evidence="2 5" key="3">
    <citation type="submission" date="2016-04" db="EMBL/GenBank/DDBJ databases">
        <title>Complete genome sequence of Thermococcus chitonophagus type strain GC74.</title>
        <authorList>
            <person name="Oger P.M."/>
        </authorList>
    </citation>
    <scope>NUCLEOTIDE SEQUENCE [LARGE SCALE GENOMIC DNA]</scope>
    <source>
        <strain evidence="2 5">GC74</strain>
    </source>
</reference>
<evidence type="ECO:0000313" key="3">
    <source>
        <dbReference type="EMBL" id="CUX77309.1"/>
    </source>
</evidence>
<feature type="transmembrane region" description="Helical" evidence="1">
    <location>
        <begin position="286"/>
        <end position="307"/>
    </location>
</feature>
<dbReference type="Proteomes" id="UP000250189">
    <property type="component" value="Chromosome"/>
</dbReference>
<organism evidence="3 4">
    <name type="scientific">Thermococcus chitonophagus</name>
    <dbReference type="NCBI Taxonomy" id="54262"/>
    <lineage>
        <taxon>Archaea</taxon>
        <taxon>Methanobacteriati</taxon>
        <taxon>Methanobacteriota</taxon>
        <taxon>Thermococci</taxon>
        <taxon>Thermococcales</taxon>
        <taxon>Thermococcaceae</taxon>
        <taxon>Thermococcus</taxon>
    </lineage>
</organism>